<reference evidence="4" key="1">
    <citation type="submission" date="2023-03" db="EMBL/GenBank/DDBJ databases">
        <title>Mating type loci evolution in Malassezia.</title>
        <authorList>
            <person name="Coelho M.A."/>
        </authorList>
    </citation>
    <scope>NUCLEOTIDE SEQUENCE</scope>
    <source>
        <strain evidence="4">CBS 7876</strain>
    </source>
</reference>
<feature type="region of interest" description="Disordered" evidence="2">
    <location>
        <begin position="270"/>
        <end position="341"/>
    </location>
</feature>
<dbReference type="InterPro" id="IPR004114">
    <property type="entry name" value="THUMP_dom"/>
</dbReference>
<evidence type="ECO:0000256" key="2">
    <source>
        <dbReference type="SAM" id="MobiDB-lite"/>
    </source>
</evidence>
<keyword evidence="1" id="KW-0694">RNA-binding</keyword>
<dbReference type="PANTHER" id="PTHR13452">
    <property type="entry name" value="THUMP DOMAIN CONTAINING PROTEIN 1-RELATED"/>
    <property type="match status" value="1"/>
</dbReference>
<dbReference type="Pfam" id="PF02926">
    <property type="entry name" value="THUMP"/>
    <property type="match status" value="1"/>
</dbReference>
<feature type="region of interest" description="Disordered" evidence="2">
    <location>
        <begin position="1"/>
        <end position="22"/>
    </location>
</feature>
<evidence type="ECO:0000313" key="4">
    <source>
        <dbReference type="EMBL" id="WFD03548.1"/>
    </source>
</evidence>
<keyword evidence="5" id="KW-1185">Reference proteome</keyword>
<proteinExistence type="predicted"/>
<dbReference type="CDD" id="cd11717">
    <property type="entry name" value="THUMP_THUMPD1_like"/>
    <property type="match status" value="1"/>
</dbReference>
<feature type="compositionally biased region" description="Low complexity" evidence="2">
    <location>
        <begin position="330"/>
        <end position="341"/>
    </location>
</feature>
<feature type="domain" description="THUMP" evidence="3">
    <location>
        <begin position="141"/>
        <end position="254"/>
    </location>
</feature>
<evidence type="ECO:0000259" key="3">
    <source>
        <dbReference type="PROSITE" id="PS51165"/>
    </source>
</evidence>
<name>A0AAF0DZL4_9BASI</name>
<protein>
    <recommendedName>
        <fullName evidence="3">THUMP domain-containing protein</fullName>
    </recommendedName>
</protein>
<dbReference type="Proteomes" id="UP001214603">
    <property type="component" value="Chromosome 4"/>
</dbReference>
<dbReference type="Gene3D" id="3.30.2300.10">
    <property type="entry name" value="THUMP superfamily"/>
    <property type="match status" value="1"/>
</dbReference>
<dbReference type="SUPFAM" id="SSF143437">
    <property type="entry name" value="THUMP domain-like"/>
    <property type="match status" value="1"/>
</dbReference>
<dbReference type="GO" id="GO:0003723">
    <property type="term" value="F:RNA binding"/>
    <property type="evidence" value="ECO:0007669"/>
    <property type="project" value="UniProtKB-UniRule"/>
</dbReference>
<organism evidence="4 5">
    <name type="scientific">Malassezia obtusa</name>
    <dbReference type="NCBI Taxonomy" id="76774"/>
    <lineage>
        <taxon>Eukaryota</taxon>
        <taxon>Fungi</taxon>
        <taxon>Dikarya</taxon>
        <taxon>Basidiomycota</taxon>
        <taxon>Ustilaginomycotina</taxon>
        <taxon>Malasseziomycetes</taxon>
        <taxon>Malasseziales</taxon>
        <taxon>Malasseziaceae</taxon>
        <taxon>Malassezia</taxon>
    </lineage>
</organism>
<dbReference type="PANTHER" id="PTHR13452:SF10">
    <property type="entry name" value="THUMP DOMAIN-CONTAINING PROTEIN 1"/>
    <property type="match status" value="1"/>
</dbReference>
<evidence type="ECO:0000256" key="1">
    <source>
        <dbReference type="PROSITE-ProRule" id="PRU00529"/>
    </source>
</evidence>
<evidence type="ECO:0000313" key="5">
    <source>
        <dbReference type="Proteomes" id="UP001214603"/>
    </source>
</evidence>
<dbReference type="AlphaFoldDB" id="A0AAF0DZL4"/>
<gene>
    <name evidence="4" type="ORF">MOBT1_002239</name>
</gene>
<sequence>MPGPKGRATKRRRVEGGEHQRHRARLVSVLETPDASGVFMSCARGKERKAALDLVDVLNEVRRALTQHAHALYGDEHTHGTAHTPQPDDIEAQIRGELAALRAPRRSARITPLETDTECLGFVQCTPPVDAARLVTRYLEDVLHTGESRSRYVQRLAPVSALCRAEVDAIRTAATRVLPRFFPADRPRTVRRTLTQYRIEPRIRSHTSLSRDVLIPLVASCIPGEGMHRADLARPEVVVLVEVLKNVCGIGAVDAYERLGKLNVQTVAQRAGQDVASSRVAADAGRAGVARGDVPTGAERPDAERPDTQRPDAQRTEAEPTEAQHEGTHSHPPTTSSTDKA</sequence>
<feature type="compositionally biased region" description="Low complexity" evidence="2">
    <location>
        <begin position="274"/>
        <end position="293"/>
    </location>
</feature>
<feature type="compositionally biased region" description="Basic and acidic residues" evidence="2">
    <location>
        <begin position="299"/>
        <end position="329"/>
    </location>
</feature>
<dbReference type="PROSITE" id="PS51165">
    <property type="entry name" value="THUMP"/>
    <property type="match status" value="1"/>
</dbReference>
<dbReference type="EMBL" id="CP119937">
    <property type="protein sequence ID" value="WFD03548.1"/>
    <property type="molecule type" value="Genomic_DNA"/>
</dbReference>
<accession>A0AAF0DZL4</accession>
<dbReference type="InterPro" id="IPR040183">
    <property type="entry name" value="THUMPD1-like"/>
</dbReference>
<dbReference type="GO" id="GO:0006400">
    <property type="term" value="P:tRNA modification"/>
    <property type="evidence" value="ECO:0007669"/>
    <property type="project" value="InterPro"/>
</dbReference>